<keyword evidence="3" id="KW-1185">Reference proteome</keyword>
<dbReference type="AlphaFoldDB" id="A0A936YQR3"/>
<organism evidence="2 3">
    <name type="scientific">Rhizobium setariae</name>
    <dbReference type="NCBI Taxonomy" id="2801340"/>
    <lineage>
        <taxon>Bacteria</taxon>
        <taxon>Pseudomonadati</taxon>
        <taxon>Pseudomonadota</taxon>
        <taxon>Alphaproteobacteria</taxon>
        <taxon>Hyphomicrobiales</taxon>
        <taxon>Rhizobiaceae</taxon>
        <taxon>Rhizobium/Agrobacterium group</taxon>
        <taxon>Rhizobium</taxon>
    </lineage>
</organism>
<gene>
    <name evidence="2" type="ORF">JJB09_13540</name>
</gene>
<protein>
    <recommendedName>
        <fullName evidence="4">Outer membrane protein beta-barrel domain-containing protein</fullName>
    </recommendedName>
</protein>
<evidence type="ECO:0008006" key="4">
    <source>
        <dbReference type="Google" id="ProtNLM"/>
    </source>
</evidence>
<accession>A0A936YQR3</accession>
<evidence type="ECO:0000313" key="2">
    <source>
        <dbReference type="EMBL" id="MBL0373052.1"/>
    </source>
</evidence>
<evidence type="ECO:0000256" key="1">
    <source>
        <dbReference type="SAM" id="SignalP"/>
    </source>
</evidence>
<feature type="signal peptide" evidence="1">
    <location>
        <begin position="1"/>
        <end position="23"/>
    </location>
</feature>
<reference evidence="2" key="1">
    <citation type="submission" date="2021-01" db="EMBL/GenBank/DDBJ databases">
        <title>Rhizobium sp. strain KVB221 16S ribosomal RNA gene Genome sequencing and assembly.</title>
        <authorList>
            <person name="Kang M."/>
        </authorList>
    </citation>
    <scope>NUCLEOTIDE SEQUENCE</scope>
    <source>
        <strain evidence="2">KVB221</strain>
    </source>
</reference>
<proteinExistence type="predicted"/>
<keyword evidence="1" id="KW-0732">Signal</keyword>
<dbReference type="EMBL" id="JAEQNC010000006">
    <property type="protein sequence ID" value="MBL0373052.1"/>
    <property type="molecule type" value="Genomic_DNA"/>
</dbReference>
<evidence type="ECO:0000313" key="3">
    <source>
        <dbReference type="Proteomes" id="UP000633219"/>
    </source>
</evidence>
<feature type="chain" id="PRO_5036930882" description="Outer membrane protein beta-barrel domain-containing protein" evidence="1">
    <location>
        <begin position="24"/>
        <end position="263"/>
    </location>
</feature>
<dbReference type="Proteomes" id="UP000633219">
    <property type="component" value="Unassembled WGS sequence"/>
</dbReference>
<comment type="caution">
    <text evidence="2">The sequence shown here is derived from an EMBL/GenBank/DDBJ whole genome shotgun (WGS) entry which is preliminary data.</text>
</comment>
<name>A0A936YQR3_9HYPH</name>
<sequence>MTNYREFACVTAVALLLGTNTMAADVSPLLVPSQEPAEVQDAWSFAVSPYFWAAGMSGKTKQFGLPTVKIDADFGDIFNNLDFAFMAAAEARYDRYSVIGDFMYVKLSADGHTPFGVVANDVDVDSTTFAGLLGAGYAIVDDPSARLDIVGGVKVWSVDTSLSFNGGLLNGRQADDSATWVDAMVGLRGKYNITPEWFLSGWGLVGAGGADIDWDVAAAVGYQFNDTVSAIAGYRAVGVDYRNDGFVFDAVQQGPILGVTMRF</sequence>